<proteinExistence type="predicted"/>
<dbReference type="Proteomes" id="UP001556196">
    <property type="component" value="Unassembled WGS sequence"/>
</dbReference>
<evidence type="ECO:0000313" key="2">
    <source>
        <dbReference type="EMBL" id="MEW9806412.1"/>
    </source>
</evidence>
<feature type="domain" description="SnoaL-like" evidence="1">
    <location>
        <begin position="7"/>
        <end position="118"/>
    </location>
</feature>
<dbReference type="InterPro" id="IPR037401">
    <property type="entry name" value="SnoaL-like"/>
</dbReference>
<evidence type="ECO:0000259" key="1">
    <source>
        <dbReference type="Pfam" id="PF13474"/>
    </source>
</evidence>
<gene>
    <name evidence="2" type="ORF">ABUE31_10480</name>
</gene>
<keyword evidence="3" id="KW-1185">Reference proteome</keyword>
<dbReference type="InterPro" id="IPR011944">
    <property type="entry name" value="Steroid_delta5-4_isomerase"/>
</dbReference>
<organism evidence="2 3">
    <name type="scientific">Mesorhizobium marinum</name>
    <dbReference type="NCBI Taxonomy" id="3228790"/>
    <lineage>
        <taxon>Bacteria</taxon>
        <taxon>Pseudomonadati</taxon>
        <taxon>Pseudomonadota</taxon>
        <taxon>Alphaproteobacteria</taxon>
        <taxon>Hyphomicrobiales</taxon>
        <taxon>Phyllobacteriaceae</taxon>
        <taxon>Mesorhizobium</taxon>
    </lineage>
</organism>
<protein>
    <submittedName>
        <fullName evidence="2">SgcJ/EcaC family oxidoreductase</fullName>
    </submittedName>
</protein>
<dbReference type="Pfam" id="PF13474">
    <property type="entry name" value="SnoaL_3"/>
    <property type="match status" value="1"/>
</dbReference>
<accession>A0ABV3R0I4</accession>
<dbReference type="EMBL" id="JBFOCI010000002">
    <property type="protein sequence ID" value="MEW9806412.1"/>
    <property type="molecule type" value="Genomic_DNA"/>
</dbReference>
<dbReference type="InterPro" id="IPR032710">
    <property type="entry name" value="NTF2-like_dom_sf"/>
</dbReference>
<sequence length="122" mass="13572">MTATPTVEALLAEWIAAFNAHDLDRHMALYTEAALLFGSVDELQRGRDAIRAYFGRRPPGVRVRSYPMPEVREVAPAVAVTAGHVDFADGDQPSPYRMTWVLVREGGDWKIAQHHGSPRFGK</sequence>
<dbReference type="Gene3D" id="3.10.450.50">
    <property type="match status" value="1"/>
</dbReference>
<evidence type="ECO:0000313" key="3">
    <source>
        <dbReference type="Proteomes" id="UP001556196"/>
    </source>
</evidence>
<dbReference type="SUPFAM" id="SSF54427">
    <property type="entry name" value="NTF2-like"/>
    <property type="match status" value="1"/>
</dbReference>
<comment type="caution">
    <text evidence="2">The sequence shown here is derived from an EMBL/GenBank/DDBJ whole genome shotgun (WGS) entry which is preliminary data.</text>
</comment>
<dbReference type="RefSeq" id="WP_367723475.1">
    <property type="nucleotide sequence ID" value="NZ_JBFOCI010000002.1"/>
</dbReference>
<reference evidence="2 3" key="1">
    <citation type="submission" date="2024-06" db="EMBL/GenBank/DDBJ databases">
        <authorList>
            <person name="Tuo L."/>
        </authorList>
    </citation>
    <scope>NUCLEOTIDE SEQUENCE [LARGE SCALE GENOMIC DNA]</scope>
    <source>
        <strain evidence="2 3">ZMM04-5</strain>
    </source>
</reference>
<dbReference type="NCBIfam" id="TIGR02246">
    <property type="entry name" value="SgcJ/EcaC family oxidoreductase"/>
    <property type="match status" value="1"/>
</dbReference>
<name>A0ABV3R0I4_9HYPH</name>